<evidence type="ECO:0000313" key="15">
    <source>
        <dbReference type="Proteomes" id="UP000694523"/>
    </source>
</evidence>
<evidence type="ECO:0000256" key="11">
    <source>
        <dbReference type="PROSITE-ProRule" id="PRU00042"/>
    </source>
</evidence>
<evidence type="ECO:0000256" key="9">
    <source>
        <dbReference type="ARBA" id="ARBA00023163"/>
    </source>
</evidence>
<evidence type="ECO:0000256" key="3">
    <source>
        <dbReference type="ARBA" id="ARBA00022723"/>
    </source>
</evidence>
<keyword evidence="5 11" id="KW-0863">Zinc-finger</keyword>
<evidence type="ECO:0000256" key="1">
    <source>
        <dbReference type="ARBA" id="ARBA00004123"/>
    </source>
</evidence>
<dbReference type="Pfam" id="PF00096">
    <property type="entry name" value="zf-C2H2"/>
    <property type="match status" value="4"/>
</dbReference>
<evidence type="ECO:0000256" key="6">
    <source>
        <dbReference type="ARBA" id="ARBA00022833"/>
    </source>
</evidence>
<dbReference type="PANTHER" id="PTHR23235">
    <property type="entry name" value="KRUEPPEL-LIKE TRANSCRIPTION FACTOR"/>
    <property type="match status" value="1"/>
</dbReference>
<evidence type="ECO:0000256" key="4">
    <source>
        <dbReference type="ARBA" id="ARBA00022737"/>
    </source>
</evidence>
<feature type="domain" description="C2H2-type" evidence="13">
    <location>
        <begin position="216"/>
        <end position="243"/>
    </location>
</feature>
<evidence type="ECO:0000259" key="13">
    <source>
        <dbReference type="PROSITE" id="PS50157"/>
    </source>
</evidence>
<evidence type="ECO:0000313" key="14">
    <source>
        <dbReference type="Ensembl" id="ENSNMLP00000026425.1"/>
    </source>
</evidence>
<evidence type="ECO:0000256" key="2">
    <source>
        <dbReference type="ARBA" id="ARBA00022553"/>
    </source>
</evidence>
<dbReference type="PROSITE" id="PS50157">
    <property type="entry name" value="ZINC_FINGER_C2H2_2"/>
    <property type="match status" value="6"/>
</dbReference>
<name>A0A8C6TX34_9GOBI</name>
<dbReference type="GO" id="GO:0000981">
    <property type="term" value="F:DNA-binding transcription factor activity, RNA polymerase II-specific"/>
    <property type="evidence" value="ECO:0007669"/>
    <property type="project" value="TreeGrafter"/>
</dbReference>
<sequence length="348" mass="39897">MRTTPCSSSVSSAPSTEEHRLNNSETRSDVNMEEQQIIQGRTKRASKPSPGKRIRFLQCPFCDKGFNRSTNLKRHISTHTGEKPFMCSVCNKRFIQRYQLNKHKCSPTRERPFSCSVCDCRFHRSYDLSYHMETHATETPCSSSFSSEEHRPNSDETRSDVNMDEQQIIQGRTKRASKPGPGKRIRFLQCPFCDKGFNRSTNLKRHISTHTGERPFRCSVCNKRFIQRYQLNKHKCSPTRERPFSCSVCDCRFHRSYDLSYHMETHATETPCSSSFSSEEHRPNSDETRSDVNVEEQQIVPEQNNPDDDSANGDRATPFPPESEGKSLPQSEPISARSVTKRSPASPA</sequence>
<feature type="domain" description="C2H2-type" evidence="13">
    <location>
        <begin position="188"/>
        <end position="215"/>
    </location>
</feature>
<keyword evidence="8" id="KW-0238">DNA-binding</keyword>
<dbReference type="FunFam" id="3.30.160.60:FF:001049">
    <property type="entry name" value="zinc finger protein 319"/>
    <property type="match status" value="1"/>
</dbReference>
<dbReference type="AlphaFoldDB" id="A0A8C6TX34"/>
<evidence type="ECO:0000256" key="7">
    <source>
        <dbReference type="ARBA" id="ARBA00023015"/>
    </source>
</evidence>
<dbReference type="FunFam" id="3.30.160.60:FF:000325">
    <property type="entry name" value="ZFP90 zinc finger protein"/>
    <property type="match status" value="2"/>
</dbReference>
<feature type="compositionally biased region" description="Basic and acidic residues" evidence="12">
    <location>
        <begin position="147"/>
        <end position="160"/>
    </location>
</feature>
<comment type="subcellular location">
    <subcellularLocation>
        <location evidence="1">Nucleus</location>
    </subcellularLocation>
</comment>
<feature type="compositionally biased region" description="Basic and acidic residues" evidence="12">
    <location>
        <begin position="16"/>
        <end position="30"/>
    </location>
</feature>
<dbReference type="PANTHER" id="PTHR23235:SF120">
    <property type="entry name" value="KRUPPEL-LIKE FACTOR 15"/>
    <property type="match status" value="1"/>
</dbReference>
<keyword evidence="15" id="KW-1185">Reference proteome</keyword>
<dbReference type="FunFam" id="3.30.160.60:FF:000446">
    <property type="entry name" value="Zinc finger protein"/>
    <property type="match status" value="2"/>
</dbReference>
<keyword evidence="10" id="KW-0539">Nucleus</keyword>
<organism evidence="14 15">
    <name type="scientific">Neogobius melanostomus</name>
    <name type="common">round goby</name>
    <dbReference type="NCBI Taxonomy" id="47308"/>
    <lineage>
        <taxon>Eukaryota</taxon>
        <taxon>Metazoa</taxon>
        <taxon>Chordata</taxon>
        <taxon>Craniata</taxon>
        <taxon>Vertebrata</taxon>
        <taxon>Euteleostomi</taxon>
        <taxon>Actinopterygii</taxon>
        <taxon>Neopterygii</taxon>
        <taxon>Teleostei</taxon>
        <taxon>Neoteleostei</taxon>
        <taxon>Acanthomorphata</taxon>
        <taxon>Gobiaria</taxon>
        <taxon>Gobiiformes</taxon>
        <taxon>Gobioidei</taxon>
        <taxon>Gobiidae</taxon>
        <taxon>Benthophilinae</taxon>
        <taxon>Neogobiini</taxon>
        <taxon>Neogobius</taxon>
    </lineage>
</organism>
<dbReference type="InterPro" id="IPR036236">
    <property type="entry name" value="Znf_C2H2_sf"/>
</dbReference>
<keyword evidence="9" id="KW-0804">Transcription</keyword>
<dbReference type="Ensembl" id="ENSNMLT00000029533.1">
    <property type="protein sequence ID" value="ENSNMLP00000026425.1"/>
    <property type="gene ID" value="ENSNMLG00000016856.1"/>
</dbReference>
<reference evidence="14" key="2">
    <citation type="submission" date="2025-09" db="UniProtKB">
        <authorList>
            <consortium name="Ensembl"/>
        </authorList>
    </citation>
    <scope>IDENTIFICATION</scope>
</reference>
<dbReference type="Gene3D" id="3.30.160.60">
    <property type="entry name" value="Classic Zinc Finger"/>
    <property type="match status" value="6"/>
</dbReference>
<feature type="domain" description="C2H2-type" evidence="13">
    <location>
        <begin position="57"/>
        <end position="84"/>
    </location>
</feature>
<evidence type="ECO:0000256" key="5">
    <source>
        <dbReference type="ARBA" id="ARBA00022771"/>
    </source>
</evidence>
<evidence type="ECO:0000256" key="12">
    <source>
        <dbReference type="SAM" id="MobiDB-lite"/>
    </source>
</evidence>
<feature type="region of interest" description="Disordered" evidence="12">
    <location>
        <begin position="138"/>
        <end position="160"/>
    </location>
</feature>
<reference evidence="14" key="1">
    <citation type="submission" date="2025-08" db="UniProtKB">
        <authorList>
            <consortium name="Ensembl"/>
        </authorList>
    </citation>
    <scope>IDENTIFICATION</scope>
</reference>
<proteinExistence type="predicted"/>
<dbReference type="GO" id="GO:0000978">
    <property type="term" value="F:RNA polymerase II cis-regulatory region sequence-specific DNA binding"/>
    <property type="evidence" value="ECO:0007669"/>
    <property type="project" value="TreeGrafter"/>
</dbReference>
<feature type="compositionally biased region" description="Basic residues" evidence="12">
    <location>
        <begin position="41"/>
        <end position="50"/>
    </location>
</feature>
<dbReference type="Proteomes" id="UP000694523">
    <property type="component" value="Unplaced"/>
</dbReference>
<dbReference type="GO" id="GO:0008270">
    <property type="term" value="F:zinc ion binding"/>
    <property type="evidence" value="ECO:0007669"/>
    <property type="project" value="UniProtKB-KW"/>
</dbReference>
<keyword evidence="4" id="KW-0677">Repeat</keyword>
<feature type="compositionally biased region" description="Polar residues" evidence="12">
    <location>
        <begin position="328"/>
        <end position="348"/>
    </location>
</feature>
<keyword evidence="3" id="KW-0479">Metal-binding</keyword>
<feature type="compositionally biased region" description="Basic and acidic residues" evidence="12">
    <location>
        <begin position="278"/>
        <end position="292"/>
    </location>
</feature>
<feature type="region of interest" description="Disordered" evidence="12">
    <location>
        <begin position="1"/>
        <end position="50"/>
    </location>
</feature>
<feature type="domain" description="C2H2-type" evidence="13">
    <location>
        <begin position="113"/>
        <end position="140"/>
    </location>
</feature>
<feature type="region of interest" description="Disordered" evidence="12">
    <location>
        <begin position="269"/>
        <end position="348"/>
    </location>
</feature>
<feature type="domain" description="C2H2-type" evidence="13">
    <location>
        <begin position="85"/>
        <end position="112"/>
    </location>
</feature>
<evidence type="ECO:0000256" key="8">
    <source>
        <dbReference type="ARBA" id="ARBA00023125"/>
    </source>
</evidence>
<keyword evidence="7" id="KW-0805">Transcription regulation</keyword>
<dbReference type="PROSITE" id="PS00028">
    <property type="entry name" value="ZINC_FINGER_C2H2_1"/>
    <property type="match status" value="4"/>
</dbReference>
<accession>A0A8C6TX34</accession>
<dbReference type="SMART" id="SM00355">
    <property type="entry name" value="ZnF_C2H2"/>
    <property type="match status" value="6"/>
</dbReference>
<dbReference type="InterPro" id="IPR013087">
    <property type="entry name" value="Znf_C2H2_type"/>
</dbReference>
<keyword evidence="6" id="KW-0862">Zinc</keyword>
<dbReference type="FunFam" id="3.30.160.60:FF:000690">
    <property type="entry name" value="Zinc finger protein 354C"/>
    <property type="match status" value="1"/>
</dbReference>
<protein>
    <recommendedName>
        <fullName evidence="13">C2H2-type domain-containing protein</fullName>
    </recommendedName>
</protein>
<evidence type="ECO:0000256" key="10">
    <source>
        <dbReference type="ARBA" id="ARBA00023242"/>
    </source>
</evidence>
<feature type="domain" description="C2H2-type" evidence="13">
    <location>
        <begin position="244"/>
        <end position="271"/>
    </location>
</feature>
<keyword evidence="2" id="KW-0597">Phosphoprotein</keyword>
<dbReference type="GO" id="GO:0005634">
    <property type="term" value="C:nucleus"/>
    <property type="evidence" value="ECO:0007669"/>
    <property type="project" value="UniProtKB-SubCell"/>
</dbReference>
<dbReference type="SUPFAM" id="SSF57667">
    <property type="entry name" value="beta-beta-alpha zinc fingers"/>
    <property type="match status" value="4"/>
</dbReference>